<organism evidence="3 4">
    <name type="scientific">Phytophthora fragariae</name>
    <dbReference type="NCBI Taxonomy" id="53985"/>
    <lineage>
        <taxon>Eukaryota</taxon>
        <taxon>Sar</taxon>
        <taxon>Stramenopiles</taxon>
        <taxon>Oomycota</taxon>
        <taxon>Peronosporomycetes</taxon>
        <taxon>Peronosporales</taxon>
        <taxon>Peronosporaceae</taxon>
        <taxon>Phytophthora</taxon>
    </lineage>
</organism>
<keyword evidence="1" id="KW-0812">Transmembrane</keyword>
<keyword evidence="1" id="KW-1133">Transmembrane helix</keyword>
<dbReference type="AlphaFoldDB" id="A0A6G0QM81"/>
<gene>
    <name evidence="3" type="ORF">PF008_g24642</name>
</gene>
<dbReference type="EMBL" id="QXFY01002666">
    <property type="protein sequence ID" value="KAE9294050.1"/>
    <property type="molecule type" value="Genomic_DNA"/>
</dbReference>
<evidence type="ECO:0000313" key="3">
    <source>
        <dbReference type="EMBL" id="KAE9294050.1"/>
    </source>
</evidence>
<feature type="signal peptide" evidence="2">
    <location>
        <begin position="1"/>
        <end position="18"/>
    </location>
</feature>
<feature type="transmembrane region" description="Helical" evidence="1">
    <location>
        <begin position="42"/>
        <end position="67"/>
    </location>
</feature>
<dbReference type="Proteomes" id="UP000486351">
    <property type="component" value="Unassembled WGS sequence"/>
</dbReference>
<protein>
    <recommendedName>
        <fullName evidence="5">RxLR effector protein</fullName>
    </recommendedName>
</protein>
<sequence>MGIASKVLTSLLLPMAAAQSVGVDESENADSGVTFAETVAHLGGFPVLAGAVVVLAMAYLALVEWLLPRGRRLHKVNAPQRQIKSSGKRE</sequence>
<evidence type="ECO:0008006" key="5">
    <source>
        <dbReference type="Google" id="ProtNLM"/>
    </source>
</evidence>
<keyword evidence="2" id="KW-0732">Signal</keyword>
<accession>A0A6G0QM81</accession>
<name>A0A6G0QM81_9STRA</name>
<evidence type="ECO:0000313" key="4">
    <source>
        <dbReference type="Proteomes" id="UP000486351"/>
    </source>
</evidence>
<feature type="chain" id="PRO_5026057338" description="RxLR effector protein" evidence="2">
    <location>
        <begin position="19"/>
        <end position="90"/>
    </location>
</feature>
<comment type="caution">
    <text evidence="3">The sequence shown here is derived from an EMBL/GenBank/DDBJ whole genome shotgun (WGS) entry which is preliminary data.</text>
</comment>
<evidence type="ECO:0000256" key="2">
    <source>
        <dbReference type="SAM" id="SignalP"/>
    </source>
</evidence>
<proteinExistence type="predicted"/>
<evidence type="ECO:0000256" key="1">
    <source>
        <dbReference type="SAM" id="Phobius"/>
    </source>
</evidence>
<keyword evidence="1" id="KW-0472">Membrane</keyword>
<reference evidence="3 4" key="1">
    <citation type="submission" date="2018-09" db="EMBL/GenBank/DDBJ databases">
        <title>Genomic investigation of the strawberry pathogen Phytophthora fragariae indicates pathogenicity is determined by transcriptional variation in three key races.</title>
        <authorList>
            <person name="Adams T.M."/>
            <person name="Armitage A.D."/>
            <person name="Sobczyk M.K."/>
            <person name="Bates H.J."/>
            <person name="Dunwell J.M."/>
            <person name="Nellist C.F."/>
            <person name="Harrison R.J."/>
        </authorList>
    </citation>
    <scope>NUCLEOTIDE SEQUENCE [LARGE SCALE GENOMIC DNA]</scope>
    <source>
        <strain evidence="3 4">NOV-77</strain>
    </source>
</reference>